<organism evidence="2 3">
    <name type="scientific">Roseateles asaccharophilus</name>
    <dbReference type="NCBI Taxonomy" id="582607"/>
    <lineage>
        <taxon>Bacteria</taxon>
        <taxon>Pseudomonadati</taxon>
        <taxon>Pseudomonadota</taxon>
        <taxon>Betaproteobacteria</taxon>
        <taxon>Burkholderiales</taxon>
        <taxon>Sphaerotilaceae</taxon>
        <taxon>Roseateles</taxon>
    </lineage>
</organism>
<dbReference type="AlphaFoldDB" id="A0A4R6NE34"/>
<dbReference type="SUPFAM" id="SSF47336">
    <property type="entry name" value="ACP-like"/>
    <property type="match status" value="1"/>
</dbReference>
<proteinExistence type="predicted"/>
<dbReference type="Gene3D" id="1.10.1200.10">
    <property type="entry name" value="ACP-like"/>
    <property type="match status" value="1"/>
</dbReference>
<reference evidence="2 3" key="1">
    <citation type="submission" date="2019-03" db="EMBL/GenBank/DDBJ databases">
        <title>Genomic Encyclopedia of Type Strains, Phase IV (KMG-IV): sequencing the most valuable type-strain genomes for metagenomic binning, comparative biology and taxonomic classification.</title>
        <authorList>
            <person name="Goeker M."/>
        </authorList>
    </citation>
    <scope>NUCLEOTIDE SEQUENCE [LARGE SCALE GENOMIC DNA]</scope>
    <source>
        <strain evidence="2 3">DSM 25082</strain>
    </source>
</reference>
<gene>
    <name evidence="2" type="ORF">DFR39_101770</name>
</gene>
<evidence type="ECO:0000313" key="3">
    <source>
        <dbReference type="Proteomes" id="UP000295357"/>
    </source>
</evidence>
<keyword evidence="3" id="KW-1185">Reference proteome</keyword>
<evidence type="ECO:0000259" key="1">
    <source>
        <dbReference type="PROSITE" id="PS50075"/>
    </source>
</evidence>
<accession>A0A4R6NE34</accession>
<dbReference type="EMBL" id="SNXE01000001">
    <property type="protein sequence ID" value="TDP13295.1"/>
    <property type="molecule type" value="Genomic_DNA"/>
</dbReference>
<evidence type="ECO:0000313" key="2">
    <source>
        <dbReference type="EMBL" id="TDP13295.1"/>
    </source>
</evidence>
<feature type="domain" description="Carrier" evidence="1">
    <location>
        <begin position="2"/>
        <end position="80"/>
    </location>
</feature>
<sequence length="86" mass="8877">MTTIGLTLRQILADTLGVEAARLEPASPLLGAVPALDSLGQLALLQALEDRFGLLIEPGEMPAGSLATLGSLENYLCARLCGWGGT</sequence>
<dbReference type="Pfam" id="PF00550">
    <property type="entry name" value="PP-binding"/>
    <property type="match status" value="1"/>
</dbReference>
<name>A0A4R6NE34_9BURK</name>
<comment type="caution">
    <text evidence="2">The sequence shown here is derived from an EMBL/GenBank/DDBJ whole genome shotgun (WGS) entry which is preliminary data.</text>
</comment>
<dbReference type="PROSITE" id="PS50075">
    <property type="entry name" value="CARRIER"/>
    <property type="match status" value="1"/>
</dbReference>
<dbReference type="InterPro" id="IPR036736">
    <property type="entry name" value="ACP-like_sf"/>
</dbReference>
<dbReference type="Proteomes" id="UP000295357">
    <property type="component" value="Unassembled WGS sequence"/>
</dbReference>
<dbReference type="InterPro" id="IPR009081">
    <property type="entry name" value="PP-bd_ACP"/>
</dbReference>
<protein>
    <submittedName>
        <fullName evidence="2">Acyl carrier protein</fullName>
    </submittedName>
</protein>